<gene>
    <name evidence="7" type="ORF">VU01_10347</name>
</gene>
<dbReference type="EMBL" id="MTKS01000034">
    <property type="protein sequence ID" value="RWX52158.1"/>
    <property type="molecule type" value="Genomic_DNA"/>
</dbReference>
<dbReference type="PIRSF" id="PIRSF005917">
    <property type="entry name" value="MTase_YraL"/>
    <property type="match status" value="1"/>
</dbReference>
<keyword evidence="4 7" id="KW-0808">Transferase</keyword>
<evidence type="ECO:0000259" key="6">
    <source>
        <dbReference type="Pfam" id="PF00590"/>
    </source>
</evidence>
<evidence type="ECO:0000313" key="7">
    <source>
        <dbReference type="EMBL" id="RWX52158.1"/>
    </source>
</evidence>
<dbReference type="Proteomes" id="UP000288892">
    <property type="component" value="Unassembled WGS sequence"/>
</dbReference>
<evidence type="ECO:0000256" key="5">
    <source>
        <dbReference type="ARBA" id="ARBA00022691"/>
    </source>
</evidence>
<keyword evidence="8" id="KW-1185">Reference proteome</keyword>
<dbReference type="HAMAP" id="MF_01877">
    <property type="entry name" value="16SrRNA_methyltr_I"/>
    <property type="match status" value="1"/>
</dbReference>
<proteinExistence type="inferred from homology"/>
<dbReference type="CDD" id="cd11648">
    <property type="entry name" value="RsmI"/>
    <property type="match status" value="1"/>
</dbReference>
<accession>A0A444JGR6</accession>
<evidence type="ECO:0000256" key="1">
    <source>
        <dbReference type="ARBA" id="ARBA00022490"/>
    </source>
</evidence>
<organism evidence="7 8">
    <name type="scientific">Candidatus Electrothrix marina</name>
    <dbReference type="NCBI Taxonomy" id="1859130"/>
    <lineage>
        <taxon>Bacteria</taxon>
        <taxon>Pseudomonadati</taxon>
        <taxon>Thermodesulfobacteriota</taxon>
        <taxon>Desulfobulbia</taxon>
        <taxon>Desulfobulbales</taxon>
        <taxon>Desulfobulbaceae</taxon>
        <taxon>Candidatus Electrothrix</taxon>
    </lineage>
</organism>
<keyword evidence="1" id="KW-0963">Cytoplasm</keyword>
<dbReference type="AlphaFoldDB" id="A0A444JGR6"/>
<dbReference type="FunFam" id="3.40.1010.10:FF:000007">
    <property type="entry name" value="Ribosomal RNA small subunit methyltransferase I"/>
    <property type="match status" value="1"/>
</dbReference>
<feature type="domain" description="Tetrapyrrole methylase" evidence="6">
    <location>
        <begin position="10"/>
        <end position="208"/>
    </location>
</feature>
<dbReference type="GO" id="GO:0006364">
    <property type="term" value="P:rRNA processing"/>
    <property type="evidence" value="ECO:0007669"/>
    <property type="project" value="UniProtKB-KW"/>
</dbReference>
<dbReference type="PROSITE" id="PS01296">
    <property type="entry name" value="RSMI"/>
    <property type="match status" value="1"/>
</dbReference>
<sequence length="233" mass="25184">MKTEQNIGSLYIVATPIGNLSDISQRMQDVLASVALLACEDTRHTGRLLAYLGIKADLVSYHKENEQQKTAYLLGKLCHGMDIALVSDAGTPGISDPGAVLVRGARQKGVPVIPIPGPSALATALSVSGMQGSGFYFGGFPAAKTGERTKQLNALKAFNCPLVFYEAPHRIHATLKDCLRVFGDREAQLFRELTKLHEEHLSGPLSKLLELTDGRVRGELVLIINGQPESHEE</sequence>
<dbReference type="GO" id="GO:0032259">
    <property type="term" value="P:methylation"/>
    <property type="evidence" value="ECO:0007669"/>
    <property type="project" value="UniProtKB-KW"/>
</dbReference>
<name>A0A444JGR6_9BACT</name>
<dbReference type="InterPro" id="IPR000878">
    <property type="entry name" value="4pyrrol_Mease"/>
</dbReference>
<dbReference type="NCBIfam" id="TIGR00096">
    <property type="entry name" value="16S rRNA (cytidine(1402)-2'-O)-methyltransferase"/>
    <property type="match status" value="1"/>
</dbReference>
<dbReference type="PANTHER" id="PTHR46111">
    <property type="entry name" value="RIBOSOMAL RNA SMALL SUBUNIT METHYLTRANSFERASE I"/>
    <property type="match status" value="1"/>
</dbReference>
<dbReference type="Gene3D" id="3.30.950.10">
    <property type="entry name" value="Methyltransferase, Cobalt-precorrin-4 Transmethylase, Domain 2"/>
    <property type="match status" value="1"/>
</dbReference>
<dbReference type="Gene3D" id="3.40.1010.10">
    <property type="entry name" value="Cobalt-precorrin-4 Transmethylase, Domain 1"/>
    <property type="match status" value="1"/>
</dbReference>
<dbReference type="InterPro" id="IPR018063">
    <property type="entry name" value="SAM_MeTrfase_RsmI_CS"/>
</dbReference>
<keyword evidence="2" id="KW-0698">rRNA processing</keyword>
<dbReference type="InterPro" id="IPR014777">
    <property type="entry name" value="4pyrrole_Mease_sub1"/>
</dbReference>
<protein>
    <submittedName>
        <fullName evidence="7">16S rRNA (Cytidine1402-2'-O)-methyltransferase</fullName>
        <ecNumber evidence="7">2.1.1.198</ecNumber>
    </submittedName>
</protein>
<evidence type="ECO:0000313" key="8">
    <source>
        <dbReference type="Proteomes" id="UP000288892"/>
    </source>
</evidence>
<dbReference type="EC" id="2.1.1.198" evidence="7"/>
<keyword evidence="3 7" id="KW-0489">Methyltransferase</keyword>
<reference evidence="7 8" key="1">
    <citation type="submission" date="2017-01" db="EMBL/GenBank/DDBJ databases">
        <title>The cable genome- insights into the physiology and evolution of filamentous bacteria capable of sulfide oxidation via long distance electron transfer.</title>
        <authorList>
            <person name="Schreiber L."/>
            <person name="Bjerg J.T."/>
            <person name="Boggild A."/>
            <person name="Van De Vossenberg J."/>
            <person name="Meysman F."/>
            <person name="Nielsen L.P."/>
            <person name="Schramm A."/>
            <person name="Kjeldsen K.U."/>
        </authorList>
    </citation>
    <scope>NUCLEOTIDE SEQUENCE [LARGE SCALE GENOMIC DNA]</scope>
    <source>
        <strain evidence="7">A5</strain>
    </source>
</reference>
<dbReference type="FunFam" id="3.30.950.10:FF:000002">
    <property type="entry name" value="Ribosomal RNA small subunit methyltransferase I"/>
    <property type="match status" value="1"/>
</dbReference>
<keyword evidence="5" id="KW-0949">S-adenosyl-L-methionine</keyword>
<feature type="non-terminal residue" evidence="7">
    <location>
        <position position="233"/>
    </location>
</feature>
<dbReference type="Pfam" id="PF00590">
    <property type="entry name" value="TP_methylase"/>
    <property type="match status" value="1"/>
</dbReference>
<dbReference type="GO" id="GO:0008168">
    <property type="term" value="F:methyltransferase activity"/>
    <property type="evidence" value="ECO:0007669"/>
    <property type="project" value="UniProtKB-KW"/>
</dbReference>
<evidence type="ECO:0000256" key="2">
    <source>
        <dbReference type="ARBA" id="ARBA00022552"/>
    </source>
</evidence>
<dbReference type="PANTHER" id="PTHR46111:SF1">
    <property type="entry name" value="RIBOSOMAL RNA SMALL SUBUNIT METHYLTRANSFERASE I"/>
    <property type="match status" value="1"/>
</dbReference>
<dbReference type="InterPro" id="IPR008189">
    <property type="entry name" value="rRNA_ssu_MeTfrase_I"/>
</dbReference>
<dbReference type="SUPFAM" id="SSF53790">
    <property type="entry name" value="Tetrapyrrole methylase"/>
    <property type="match status" value="1"/>
</dbReference>
<dbReference type="InterPro" id="IPR035996">
    <property type="entry name" value="4pyrrol_Methylase_sf"/>
</dbReference>
<comment type="caution">
    <text evidence="7">The sequence shown here is derived from an EMBL/GenBank/DDBJ whole genome shotgun (WGS) entry which is preliminary data.</text>
</comment>
<evidence type="ECO:0000256" key="3">
    <source>
        <dbReference type="ARBA" id="ARBA00022603"/>
    </source>
</evidence>
<evidence type="ECO:0000256" key="4">
    <source>
        <dbReference type="ARBA" id="ARBA00022679"/>
    </source>
</evidence>
<dbReference type="InterPro" id="IPR014776">
    <property type="entry name" value="4pyrrole_Mease_sub2"/>
</dbReference>